<feature type="binding site" evidence="14">
    <location>
        <position position="179"/>
    </location>
    <ligand>
        <name>L-threonine</name>
        <dbReference type="ChEBI" id="CHEBI:57926"/>
    </ligand>
</feature>
<evidence type="ECO:0000256" key="14">
    <source>
        <dbReference type="PIRSR" id="PIRSR004930-1"/>
    </source>
</evidence>
<comment type="function">
    <text evidence="13">Required for the formation of a threonylcarbamoyl group on adenosine at position 37 (t(6)A37) in tRNAs that read codons beginning with adenine.</text>
</comment>
<dbReference type="GO" id="GO:0005524">
    <property type="term" value="F:ATP binding"/>
    <property type="evidence" value="ECO:0007669"/>
    <property type="project" value="UniProtKB-UniRule"/>
</dbReference>
<dbReference type="InterPro" id="IPR010923">
    <property type="entry name" value="T(6)A37_SUA5"/>
</dbReference>
<dbReference type="SUPFAM" id="SSF55821">
    <property type="entry name" value="YrdC/RibB"/>
    <property type="match status" value="1"/>
</dbReference>
<organism evidence="16 17">
    <name type="scientific">Harryflintia acetispora</name>
    <dbReference type="NCBI Taxonomy" id="1849041"/>
    <lineage>
        <taxon>Bacteria</taxon>
        <taxon>Bacillati</taxon>
        <taxon>Bacillota</taxon>
        <taxon>Clostridia</taxon>
        <taxon>Eubacteriales</taxon>
        <taxon>Oscillospiraceae</taxon>
        <taxon>Harryflintia</taxon>
    </lineage>
</organism>
<feature type="binding site" evidence="14">
    <location>
        <position position="60"/>
    </location>
    <ligand>
        <name>ATP</name>
        <dbReference type="ChEBI" id="CHEBI:30616"/>
    </ligand>
</feature>
<gene>
    <name evidence="16" type="ORF">EDD78_10148</name>
</gene>
<feature type="binding site" evidence="14">
    <location>
        <position position="33"/>
    </location>
    <ligand>
        <name>L-threonine</name>
        <dbReference type="ChEBI" id="CHEBI:57926"/>
    </ligand>
</feature>
<evidence type="ECO:0000256" key="9">
    <source>
        <dbReference type="ARBA" id="ARBA00022741"/>
    </source>
</evidence>
<dbReference type="EC" id="2.7.7.87" evidence="3 13"/>
<evidence type="ECO:0000256" key="1">
    <source>
        <dbReference type="ARBA" id="ARBA00004496"/>
    </source>
</evidence>
<name>A0A9X8UL60_9FIRM</name>
<dbReference type="GO" id="GO:0061710">
    <property type="term" value="F:L-threonylcarbamoyladenylate synthase"/>
    <property type="evidence" value="ECO:0007669"/>
    <property type="project" value="UniProtKB-EC"/>
</dbReference>
<evidence type="ECO:0000256" key="8">
    <source>
        <dbReference type="ARBA" id="ARBA00022695"/>
    </source>
</evidence>
<keyword evidence="9 13" id="KW-0547">Nucleotide-binding</keyword>
<keyword evidence="10 13" id="KW-0067">ATP-binding</keyword>
<dbReference type="Pfam" id="PF03481">
    <property type="entry name" value="Sua5_C"/>
    <property type="match status" value="1"/>
</dbReference>
<dbReference type="InterPro" id="IPR050156">
    <property type="entry name" value="TC-AMP_synthase_SUA5"/>
</dbReference>
<dbReference type="AlphaFoldDB" id="A0A9X8UL60"/>
<dbReference type="Gene3D" id="3.90.870.10">
    <property type="entry name" value="DHBP synthase"/>
    <property type="match status" value="1"/>
</dbReference>
<dbReference type="NCBIfam" id="TIGR00057">
    <property type="entry name" value="L-threonylcarbamoyladenylate synthase"/>
    <property type="match status" value="1"/>
</dbReference>
<feature type="domain" description="YrdC-like" evidence="15">
    <location>
        <begin position="11"/>
        <end position="197"/>
    </location>
</feature>
<proteinExistence type="inferred from homology"/>
<comment type="similarity">
    <text evidence="2 13">Belongs to the SUA5 family.</text>
</comment>
<evidence type="ECO:0000313" key="16">
    <source>
        <dbReference type="EMBL" id="TCL45071.1"/>
    </source>
</evidence>
<dbReference type="PROSITE" id="PS51163">
    <property type="entry name" value="YRDC"/>
    <property type="match status" value="1"/>
</dbReference>
<dbReference type="EMBL" id="SLUK01000001">
    <property type="protein sequence ID" value="TCL45071.1"/>
    <property type="molecule type" value="Genomic_DNA"/>
</dbReference>
<dbReference type="PIRSF" id="PIRSF004930">
    <property type="entry name" value="Tln_factor_SUA5"/>
    <property type="match status" value="1"/>
</dbReference>
<dbReference type="Gene3D" id="3.40.50.11030">
    <property type="entry name" value="Threonylcarbamoyl-AMP synthase, C-terminal domain"/>
    <property type="match status" value="1"/>
</dbReference>
<reference evidence="16 17" key="1">
    <citation type="submission" date="2019-03" db="EMBL/GenBank/DDBJ databases">
        <title>Genomic Encyclopedia of Type Strains, Phase IV (KMG-IV): sequencing the most valuable type-strain genomes for metagenomic binning, comparative biology and taxonomic classification.</title>
        <authorList>
            <person name="Goeker M."/>
        </authorList>
    </citation>
    <scope>NUCLEOTIDE SEQUENCE [LARGE SCALE GENOMIC DNA]</scope>
    <source>
        <strain evidence="16 17">DSM 100433</strain>
    </source>
</reference>
<evidence type="ECO:0000256" key="6">
    <source>
        <dbReference type="ARBA" id="ARBA00022679"/>
    </source>
</evidence>
<evidence type="ECO:0000256" key="13">
    <source>
        <dbReference type="PIRNR" id="PIRNR004930"/>
    </source>
</evidence>
<dbReference type="GO" id="GO:0008033">
    <property type="term" value="P:tRNA processing"/>
    <property type="evidence" value="ECO:0007669"/>
    <property type="project" value="UniProtKB-KW"/>
</dbReference>
<evidence type="ECO:0000256" key="3">
    <source>
        <dbReference type="ARBA" id="ARBA00012584"/>
    </source>
</evidence>
<feature type="binding site" evidence="14">
    <location>
        <position position="65"/>
    </location>
    <ligand>
        <name>L-threonine</name>
        <dbReference type="ChEBI" id="CHEBI:57926"/>
    </ligand>
</feature>
<evidence type="ECO:0000259" key="15">
    <source>
        <dbReference type="PROSITE" id="PS51163"/>
    </source>
</evidence>
<keyword evidence="8 13" id="KW-0548">Nucleotidyltransferase</keyword>
<feature type="binding site" evidence="14">
    <location>
        <position position="193"/>
    </location>
    <ligand>
        <name>ATP</name>
        <dbReference type="ChEBI" id="CHEBI:30616"/>
    </ligand>
</feature>
<dbReference type="GO" id="GO:0005737">
    <property type="term" value="C:cytoplasm"/>
    <property type="evidence" value="ECO:0007669"/>
    <property type="project" value="UniProtKB-SubCell"/>
</dbReference>
<evidence type="ECO:0000256" key="11">
    <source>
        <dbReference type="ARBA" id="ARBA00029774"/>
    </source>
</evidence>
<dbReference type="PANTHER" id="PTHR17490">
    <property type="entry name" value="SUA5"/>
    <property type="match status" value="1"/>
</dbReference>
<evidence type="ECO:0000256" key="12">
    <source>
        <dbReference type="ARBA" id="ARBA00048366"/>
    </source>
</evidence>
<feature type="binding site" evidence="14">
    <location>
        <position position="235"/>
    </location>
    <ligand>
        <name>ATP</name>
        <dbReference type="ChEBI" id="CHEBI:30616"/>
    </ligand>
</feature>
<evidence type="ECO:0000256" key="2">
    <source>
        <dbReference type="ARBA" id="ARBA00007663"/>
    </source>
</evidence>
<dbReference type="InterPro" id="IPR038385">
    <property type="entry name" value="Sua5/YwlC_C"/>
</dbReference>
<dbReference type="Proteomes" id="UP000294682">
    <property type="component" value="Unassembled WGS sequence"/>
</dbReference>
<feature type="binding site" evidence="14">
    <location>
        <position position="141"/>
    </location>
    <ligand>
        <name>ATP</name>
        <dbReference type="ChEBI" id="CHEBI:30616"/>
    </ligand>
</feature>
<evidence type="ECO:0000256" key="7">
    <source>
        <dbReference type="ARBA" id="ARBA00022694"/>
    </source>
</evidence>
<dbReference type="FunFam" id="3.90.870.10:FF:000009">
    <property type="entry name" value="Threonylcarbamoyl-AMP synthase, putative"/>
    <property type="match status" value="1"/>
</dbReference>
<evidence type="ECO:0000256" key="5">
    <source>
        <dbReference type="ARBA" id="ARBA00022490"/>
    </source>
</evidence>
<sequence>MFDWKADRIESGELCAVCEILRRGGIVALPTETVYGLAANALDERAVAKIFAAKGRPQDNPLIVHISDLAMLGELVTAFPEGARRLAGRFWPGPLTMVLPKSDKIPAATSAGLDTVGIRMPSGEIIRRVIEESGLPLAAPSANRSGRPSTTSARHCIEDLWGRVDAIVDGGECEVGVESTVVSLAGETPRLLRPGAVTYEQLCAVLGEVEMDQAVRGQADPESRVSAPGMKYRHYAPKAKVRLLLGGGKEFSDYVNARAGEGTYALCFAGEEGALSVPAIVLGKESEPLTIAHRLFSALRELDEKGAGTVFAHCPAPQGVGLAVYNRMVRAAAFDVIKL</sequence>
<keyword evidence="7 13" id="KW-0819">tRNA processing</keyword>
<comment type="catalytic activity">
    <reaction evidence="12 13">
        <text>L-threonine + hydrogencarbonate + ATP = L-threonylcarbamoyladenylate + diphosphate + H2O</text>
        <dbReference type="Rhea" id="RHEA:36407"/>
        <dbReference type="ChEBI" id="CHEBI:15377"/>
        <dbReference type="ChEBI" id="CHEBI:17544"/>
        <dbReference type="ChEBI" id="CHEBI:30616"/>
        <dbReference type="ChEBI" id="CHEBI:33019"/>
        <dbReference type="ChEBI" id="CHEBI:57926"/>
        <dbReference type="ChEBI" id="CHEBI:73682"/>
        <dbReference type="EC" id="2.7.7.87"/>
    </reaction>
</comment>
<dbReference type="InterPro" id="IPR017945">
    <property type="entry name" value="DHBP_synth_RibB-like_a/b_dom"/>
</dbReference>
<evidence type="ECO:0000256" key="10">
    <source>
        <dbReference type="ARBA" id="ARBA00022840"/>
    </source>
</evidence>
<dbReference type="GO" id="GO:0003725">
    <property type="term" value="F:double-stranded RNA binding"/>
    <property type="evidence" value="ECO:0007669"/>
    <property type="project" value="UniProtKB-UniRule"/>
</dbReference>
<feature type="binding site" evidence="14">
    <location>
        <position position="119"/>
    </location>
    <ligand>
        <name>L-threonine</name>
        <dbReference type="ChEBI" id="CHEBI:57926"/>
    </ligand>
</feature>
<comment type="subcellular location">
    <subcellularLocation>
        <location evidence="1 13">Cytoplasm</location>
    </subcellularLocation>
</comment>
<feature type="binding site" evidence="14">
    <location>
        <position position="56"/>
    </location>
    <ligand>
        <name>ATP</name>
        <dbReference type="ChEBI" id="CHEBI:30616"/>
    </ligand>
</feature>
<accession>A0A9X8UL60</accession>
<dbReference type="InterPro" id="IPR005145">
    <property type="entry name" value="Sua5_C"/>
</dbReference>
<keyword evidence="5 13" id="KW-0963">Cytoplasm</keyword>
<dbReference type="PANTHER" id="PTHR17490:SF16">
    <property type="entry name" value="THREONYLCARBAMOYL-AMP SYNTHASE"/>
    <property type="match status" value="1"/>
</dbReference>
<feature type="binding site" evidence="14">
    <location>
        <position position="149"/>
    </location>
    <ligand>
        <name>ATP</name>
        <dbReference type="ChEBI" id="CHEBI:30616"/>
    </ligand>
</feature>
<comment type="caution">
    <text evidence="16">The sequence shown here is derived from an EMBL/GenBank/DDBJ whole genome shotgun (WGS) entry which is preliminary data.</text>
</comment>
<protein>
    <recommendedName>
        <fullName evidence="4 13">Threonylcarbamoyl-AMP synthase</fullName>
        <shortName evidence="13">TC-AMP synthase</shortName>
        <ecNumber evidence="3 13">2.7.7.87</ecNumber>
    </recommendedName>
    <alternativeName>
        <fullName evidence="11 13">L-threonylcarbamoyladenylate synthase</fullName>
    </alternativeName>
</protein>
<dbReference type="InterPro" id="IPR006070">
    <property type="entry name" value="Sua5-like_dom"/>
</dbReference>
<keyword evidence="6 13" id="KW-0808">Transferase</keyword>
<dbReference type="Pfam" id="PF01300">
    <property type="entry name" value="Sua5_yciO_yrdC"/>
    <property type="match status" value="1"/>
</dbReference>
<evidence type="ECO:0000313" key="17">
    <source>
        <dbReference type="Proteomes" id="UP000294682"/>
    </source>
</evidence>
<keyword evidence="17" id="KW-1185">Reference proteome</keyword>
<feature type="binding site" evidence="14">
    <location>
        <position position="115"/>
    </location>
    <ligand>
        <name>ATP</name>
        <dbReference type="ChEBI" id="CHEBI:30616"/>
    </ligand>
</feature>
<evidence type="ECO:0000256" key="4">
    <source>
        <dbReference type="ARBA" id="ARBA00015492"/>
    </source>
</evidence>
<dbReference type="GO" id="GO:0006450">
    <property type="term" value="P:regulation of translational fidelity"/>
    <property type="evidence" value="ECO:0007669"/>
    <property type="project" value="TreeGrafter"/>
</dbReference>
<dbReference type="GO" id="GO:0000049">
    <property type="term" value="F:tRNA binding"/>
    <property type="evidence" value="ECO:0007669"/>
    <property type="project" value="TreeGrafter"/>
</dbReference>
<feature type="binding site" evidence="14">
    <location>
        <position position="139"/>
    </location>
    <ligand>
        <name>L-threonine</name>
        <dbReference type="ChEBI" id="CHEBI:57926"/>
    </ligand>
</feature>